<dbReference type="PIRSF" id="PIRSF017126">
    <property type="entry name" value="Condensin_H"/>
    <property type="match status" value="1"/>
</dbReference>
<feature type="region of interest" description="Disordered" evidence="12">
    <location>
        <begin position="118"/>
        <end position="166"/>
    </location>
</feature>
<accession>A0AAW1NT16</accession>
<dbReference type="GO" id="GO:0051301">
    <property type="term" value="P:cell division"/>
    <property type="evidence" value="ECO:0007669"/>
    <property type="project" value="UniProtKB-KW"/>
</dbReference>
<proteinExistence type="inferred from homology"/>
<dbReference type="Pfam" id="PF05786">
    <property type="entry name" value="Cnd2"/>
    <property type="match status" value="1"/>
</dbReference>
<evidence type="ECO:0000256" key="6">
    <source>
        <dbReference type="ARBA" id="ARBA00022490"/>
    </source>
</evidence>
<feature type="region of interest" description="Disordered" evidence="12">
    <location>
        <begin position="323"/>
        <end position="362"/>
    </location>
</feature>
<feature type="region of interest" description="Disordered" evidence="12">
    <location>
        <begin position="367"/>
        <end position="386"/>
    </location>
</feature>
<evidence type="ECO:0000313" key="14">
    <source>
        <dbReference type="Proteomes" id="UP001465755"/>
    </source>
</evidence>
<comment type="function">
    <text evidence="11">Regulatory subunit of the condensin complex, a complex required for conversion of interphase chromatin into mitotic-like condense chromosomes.</text>
</comment>
<dbReference type="GO" id="GO:0003682">
    <property type="term" value="F:chromatin binding"/>
    <property type="evidence" value="ECO:0007669"/>
    <property type="project" value="TreeGrafter"/>
</dbReference>
<evidence type="ECO:0000256" key="8">
    <source>
        <dbReference type="ARBA" id="ARBA00022776"/>
    </source>
</evidence>
<dbReference type="PANTHER" id="PTHR13108">
    <property type="entry name" value="CONDENSIN COMPLEX SUBUNIT 2"/>
    <property type="match status" value="1"/>
</dbReference>
<evidence type="ECO:0000256" key="2">
    <source>
        <dbReference type="ARBA" id="ARBA00004496"/>
    </source>
</evidence>
<dbReference type="GO" id="GO:0007076">
    <property type="term" value="P:mitotic chromosome condensation"/>
    <property type="evidence" value="ECO:0007669"/>
    <property type="project" value="InterPro"/>
</dbReference>
<keyword evidence="9 11" id="KW-0226">DNA condensation</keyword>
<keyword evidence="5" id="KW-0158">Chromosome</keyword>
<evidence type="ECO:0000256" key="4">
    <source>
        <dbReference type="ARBA" id="ARBA00016065"/>
    </source>
</evidence>
<comment type="subcellular location">
    <subcellularLocation>
        <location evidence="1">Chromosome</location>
    </subcellularLocation>
    <subcellularLocation>
        <location evidence="2">Cytoplasm</location>
    </subcellularLocation>
</comment>
<dbReference type="GO" id="GO:0000796">
    <property type="term" value="C:condensin complex"/>
    <property type="evidence" value="ECO:0007669"/>
    <property type="project" value="InterPro"/>
</dbReference>
<protein>
    <recommendedName>
        <fullName evidence="4 11">Condensin complex subunit 2</fullName>
    </recommendedName>
</protein>
<dbReference type="GO" id="GO:0005737">
    <property type="term" value="C:cytoplasm"/>
    <property type="evidence" value="ECO:0007669"/>
    <property type="project" value="UniProtKB-SubCell"/>
</dbReference>
<keyword evidence="10 11" id="KW-0131">Cell cycle</keyword>
<feature type="compositionally biased region" description="Low complexity" evidence="12">
    <location>
        <begin position="375"/>
        <end position="386"/>
    </location>
</feature>
<gene>
    <name evidence="13" type="ORF">WJX73_000928</name>
</gene>
<feature type="region of interest" description="Disordered" evidence="12">
    <location>
        <begin position="642"/>
        <end position="673"/>
    </location>
</feature>
<keyword evidence="7 11" id="KW-0132">Cell division</keyword>
<comment type="caution">
    <text evidence="13">The sequence shown here is derived from an EMBL/GenBank/DDBJ whole genome shotgun (WGS) entry which is preliminary data.</text>
</comment>
<feature type="compositionally biased region" description="Polar residues" evidence="12">
    <location>
        <begin position="120"/>
        <end position="129"/>
    </location>
</feature>
<keyword evidence="14" id="KW-1185">Reference proteome</keyword>
<feature type="region of interest" description="Disordered" evidence="12">
    <location>
        <begin position="536"/>
        <end position="599"/>
    </location>
</feature>
<evidence type="ECO:0000256" key="10">
    <source>
        <dbReference type="ARBA" id="ARBA00023306"/>
    </source>
</evidence>
<sequence>MVLTERSTNLLETDAARVASTPPGKRKSTLAGSYAEVSPVATLYSNCLKLASENKITSRNTWALPLIDHISDLVQPSGEEAATNFQRASVTLDAGVTIYAHRVDSVHVDMFRVLGGLSRGGNQQNTGDESQAPDQGDGDADDSSPSKQGGTNHKSKKAAHQLQDTDPNSTLEANLEALNAKKLDLAFAVDPLFHRTSAQFDAGGAKGLLLHNLSVFKGCEIAFDSNIIPDAGMTKPQGRYHQPTMIDLRSLQKQVNEALSCCAGSSPMSESATDDSSAPRICPALDELYARLGCLEAAREAAGEAAGLCQQAAGGQYSAAQEHASGDISMHESAQMTHHDSDGDDAAYDYGMPDSDNEGFDAAGVQAEDDDSAAPDDSAAQDDSAAMTQHAPFTQDFDASVTQQMSHDTQDASVDQWAMLDSAMSQGMSALQQKDWAGASHWRFRRVRQQQQQQQTEEVESQATAKPAARRRRRGDELIDFHNLPDMPEGLLDLARPQDIRLKGPATRAPTLLPQDTHYQAQQLTKFFLHPDKLILPQPRSRRDPSFADSDNNDNTIPDDDHDQNDYNDGGGMGDADESAGGFESGWGDMDFGGGSEEGNALVQAPTKVNKIAATYARSAQQVDVRALKEVMWDQLLAMDSASQSIPSSTHNDSSPDDSSPPPDQSSPKPTQGALTFQDLISALPADNAAGRAEDISVHLCFICLLHLANEHGLQLVSPSLDRLEISLVS</sequence>
<dbReference type="AlphaFoldDB" id="A0AAW1NT16"/>
<evidence type="ECO:0000256" key="3">
    <source>
        <dbReference type="ARBA" id="ARBA00009471"/>
    </source>
</evidence>
<dbReference type="InterPro" id="IPR022816">
    <property type="entry name" value="Condensin_barren_su2"/>
</dbReference>
<evidence type="ECO:0000256" key="7">
    <source>
        <dbReference type="ARBA" id="ARBA00022618"/>
    </source>
</evidence>
<reference evidence="13 14" key="1">
    <citation type="journal article" date="2024" name="Nat. Commun.">
        <title>Phylogenomics reveals the evolutionary origins of lichenization in chlorophyte algae.</title>
        <authorList>
            <person name="Puginier C."/>
            <person name="Libourel C."/>
            <person name="Otte J."/>
            <person name="Skaloud P."/>
            <person name="Haon M."/>
            <person name="Grisel S."/>
            <person name="Petersen M."/>
            <person name="Berrin J.G."/>
            <person name="Delaux P.M."/>
            <person name="Dal Grande F."/>
            <person name="Keller J."/>
        </authorList>
    </citation>
    <scope>NUCLEOTIDE SEQUENCE [LARGE SCALE GENOMIC DNA]</scope>
    <source>
        <strain evidence="13 14">SAG 2036</strain>
    </source>
</reference>
<comment type="similarity">
    <text evidence="3 11">Belongs to the CND2 (condensin subunit 2) family.</text>
</comment>
<keyword evidence="8 11" id="KW-0498">Mitosis</keyword>
<feature type="region of interest" description="Disordered" evidence="12">
    <location>
        <begin position="448"/>
        <end position="476"/>
    </location>
</feature>
<evidence type="ECO:0000256" key="12">
    <source>
        <dbReference type="SAM" id="MobiDB-lite"/>
    </source>
</evidence>
<evidence type="ECO:0000256" key="9">
    <source>
        <dbReference type="ARBA" id="ARBA00023067"/>
    </source>
</evidence>
<dbReference type="EMBL" id="JALJOQ010000177">
    <property type="protein sequence ID" value="KAK9791388.1"/>
    <property type="molecule type" value="Genomic_DNA"/>
</dbReference>
<keyword evidence="6" id="KW-0963">Cytoplasm</keyword>
<dbReference type="PANTHER" id="PTHR13108:SF9">
    <property type="entry name" value="CONDENSIN COMPLEX SUBUNIT 2"/>
    <property type="match status" value="1"/>
</dbReference>
<evidence type="ECO:0000256" key="1">
    <source>
        <dbReference type="ARBA" id="ARBA00004286"/>
    </source>
</evidence>
<evidence type="ECO:0000256" key="11">
    <source>
        <dbReference type="PIRNR" id="PIRNR017126"/>
    </source>
</evidence>
<dbReference type="Proteomes" id="UP001465755">
    <property type="component" value="Unassembled WGS sequence"/>
</dbReference>
<name>A0AAW1NT16_9CHLO</name>
<evidence type="ECO:0000256" key="5">
    <source>
        <dbReference type="ARBA" id="ARBA00022454"/>
    </source>
</evidence>
<evidence type="ECO:0000313" key="13">
    <source>
        <dbReference type="EMBL" id="KAK9791388.1"/>
    </source>
</evidence>
<organism evidence="13 14">
    <name type="scientific">Symbiochloris irregularis</name>
    <dbReference type="NCBI Taxonomy" id="706552"/>
    <lineage>
        <taxon>Eukaryota</taxon>
        <taxon>Viridiplantae</taxon>
        <taxon>Chlorophyta</taxon>
        <taxon>core chlorophytes</taxon>
        <taxon>Trebouxiophyceae</taxon>
        <taxon>Trebouxiales</taxon>
        <taxon>Trebouxiaceae</taxon>
        <taxon>Symbiochloris</taxon>
    </lineage>
</organism>